<accession>A0A1G5NIN7</accession>
<evidence type="ECO:0000313" key="5">
    <source>
        <dbReference type="EMBL" id="SCZ37275.1"/>
    </source>
</evidence>
<dbReference type="Proteomes" id="UP000199347">
    <property type="component" value="Unassembled WGS sequence"/>
</dbReference>
<dbReference type="RefSeq" id="WP_092812423.1">
    <property type="nucleotide sequence ID" value="NZ_FMVW01000004.1"/>
</dbReference>
<dbReference type="InterPro" id="IPR045004">
    <property type="entry name" value="ECH_dom"/>
</dbReference>
<dbReference type="PANTHER" id="PTHR43176">
    <property type="entry name" value="3-HYDROXYISOBUTYRYL-COA HYDROLASE-RELATED"/>
    <property type="match status" value="1"/>
</dbReference>
<evidence type="ECO:0000259" key="4">
    <source>
        <dbReference type="Pfam" id="PF16113"/>
    </source>
</evidence>
<dbReference type="Pfam" id="PF16113">
    <property type="entry name" value="ECH_2"/>
    <property type="match status" value="1"/>
</dbReference>
<dbReference type="GO" id="GO:0006574">
    <property type="term" value="P:L-valine catabolic process"/>
    <property type="evidence" value="ECO:0007669"/>
    <property type="project" value="TreeGrafter"/>
</dbReference>
<evidence type="ECO:0000256" key="1">
    <source>
        <dbReference type="ARBA" id="ARBA00001709"/>
    </source>
</evidence>
<dbReference type="InterPro" id="IPR029045">
    <property type="entry name" value="ClpP/crotonase-like_dom_sf"/>
</dbReference>
<name>A0A1G5NIN7_AFIMA</name>
<dbReference type="AlphaFoldDB" id="A0A1G5NIN7"/>
<feature type="domain" description="Enoyl-CoA hydratase/isomerase" evidence="4">
    <location>
        <begin position="17"/>
        <end position="343"/>
    </location>
</feature>
<dbReference type="NCBIfam" id="NF004127">
    <property type="entry name" value="PRK05617.1"/>
    <property type="match status" value="1"/>
</dbReference>
<comment type="catalytic activity">
    <reaction evidence="1">
        <text>3-hydroxy-2-methylpropanoyl-CoA + H2O = 3-hydroxy-2-methylpropanoate + CoA + H(+)</text>
        <dbReference type="Rhea" id="RHEA:20888"/>
        <dbReference type="ChEBI" id="CHEBI:11805"/>
        <dbReference type="ChEBI" id="CHEBI:15377"/>
        <dbReference type="ChEBI" id="CHEBI:15378"/>
        <dbReference type="ChEBI" id="CHEBI:57287"/>
        <dbReference type="ChEBI" id="CHEBI:57340"/>
        <dbReference type="EC" id="3.1.2.4"/>
    </reaction>
</comment>
<dbReference type="PANTHER" id="PTHR43176:SF3">
    <property type="entry name" value="3-HYDROXYISOBUTYRYL-COA HYDROLASE, MITOCHONDRIAL"/>
    <property type="match status" value="1"/>
</dbReference>
<dbReference type="Gene3D" id="3.90.226.10">
    <property type="entry name" value="2-enoyl-CoA Hydratase, Chain A, domain 1"/>
    <property type="match status" value="1"/>
</dbReference>
<dbReference type="EMBL" id="FMVW01000004">
    <property type="protein sequence ID" value="SCZ37275.1"/>
    <property type="molecule type" value="Genomic_DNA"/>
</dbReference>
<dbReference type="SUPFAM" id="SSF52096">
    <property type="entry name" value="ClpP/crotonase"/>
    <property type="match status" value="1"/>
</dbReference>
<evidence type="ECO:0000313" key="6">
    <source>
        <dbReference type="Proteomes" id="UP000199347"/>
    </source>
</evidence>
<dbReference type="EC" id="3.1.2.4" evidence="2"/>
<dbReference type="OrthoDB" id="9790967at2"/>
<sequence length="357" mass="39591">MLKAEDDIRIEKRGRLGLISLNRGRALNALNLDMVQALLRALSAWRDDDEVAHVAIRSLDEKAFSAGGDLHRLWEAGFWAKAEGGPLPLTFFQEEYRLNHLIKTYPKPYIALLDGIVMGGGFGISVHGSVRLAGERISFAMPEVGIGFFPDVGATHFLPRLPSSTGTFLALTGSRIGRDDCLWSGIATHAVPGNRFDAVIDDLAREDDHRPVVERYAQAPEEVRSGLADDAELIDGVFSASSMAEIRARLADRPEWERGQKALQAIGRMSPTSLAIALCQMRLGRKMDFAEAMRLEYRIVNRILAGEDFYEGVRAQLIDKDHRPRWHPADLADVKETEIDAYFAPLEDELALSGDRG</sequence>
<keyword evidence="3" id="KW-0378">Hydrolase</keyword>
<keyword evidence="6" id="KW-1185">Reference proteome</keyword>
<dbReference type="InterPro" id="IPR032259">
    <property type="entry name" value="HIBYL-CoA-H"/>
</dbReference>
<dbReference type="CDD" id="cd06558">
    <property type="entry name" value="crotonase-like"/>
    <property type="match status" value="1"/>
</dbReference>
<gene>
    <name evidence="5" type="ORF">SAMN03080610_02140</name>
</gene>
<evidence type="ECO:0000256" key="2">
    <source>
        <dbReference type="ARBA" id="ARBA00011915"/>
    </source>
</evidence>
<protein>
    <recommendedName>
        <fullName evidence="2">3-hydroxyisobutyryl-CoA hydrolase</fullName>
        <ecNumber evidence="2">3.1.2.4</ecNumber>
    </recommendedName>
</protein>
<organism evidence="5 6">
    <name type="scientific">Afifella marina DSM 2698</name>
    <dbReference type="NCBI Taxonomy" id="1120955"/>
    <lineage>
        <taxon>Bacteria</taxon>
        <taxon>Pseudomonadati</taxon>
        <taxon>Pseudomonadota</taxon>
        <taxon>Alphaproteobacteria</taxon>
        <taxon>Hyphomicrobiales</taxon>
        <taxon>Afifellaceae</taxon>
        <taxon>Afifella</taxon>
    </lineage>
</organism>
<evidence type="ECO:0000256" key="3">
    <source>
        <dbReference type="ARBA" id="ARBA00022801"/>
    </source>
</evidence>
<reference evidence="5 6" key="1">
    <citation type="submission" date="2016-10" db="EMBL/GenBank/DDBJ databases">
        <authorList>
            <person name="de Groot N.N."/>
        </authorList>
    </citation>
    <scope>NUCLEOTIDE SEQUENCE [LARGE SCALE GENOMIC DNA]</scope>
    <source>
        <strain evidence="5 6">DSM 2698</strain>
    </source>
</reference>
<dbReference type="GO" id="GO:0003860">
    <property type="term" value="F:3-hydroxyisobutyryl-CoA hydrolase activity"/>
    <property type="evidence" value="ECO:0007669"/>
    <property type="project" value="UniProtKB-EC"/>
</dbReference>
<dbReference type="STRING" id="1120955.SAMN03080610_02140"/>
<proteinExistence type="predicted"/>